<feature type="chain" id="PRO_5006042800" evidence="2">
    <location>
        <begin position="24"/>
        <end position="144"/>
    </location>
</feature>
<dbReference type="InterPro" id="IPR011051">
    <property type="entry name" value="RmlC_Cupin_sf"/>
</dbReference>
<dbReference type="Gene3D" id="2.60.120.10">
    <property type="entry name" value="Jelly Rolls"/>
    <property type="match status" value="1"/>
</dbReference>
<dbReference type="Pfam" id="PF07883">
    <property type="entry name" value="Cupin_2"/>
    <property type="match status" value="1"/>
</dbReference>
<keyword evidence="1" id="KW-0479">Metal-binding</keyword>
<keyword evidence="5" id="KW-1185">Reference proteome</keyword>
<name>A0A0P0CRH2_9BACT</name>
<dbReference type="InterPro" id="IPR051610">
    <property type="entry name" value="GPI/OXD"/>
</dbReference>
<dbReference type="KEGG" id="rti:DC20_00195"/>
<evidence type="ECO:0000259" key="3">
    <source>
        <dbReference type="Pfam" id="PF07883"/>
    </source>
</evidence>
<dbReference type="STRING" id="512763.DC20_00195"/>
<dbReference type="RefSeq" id="WP_062541983.1">
    <property type="nucleotide sequence ID" value="NZ_CP012643.1"/>
</dbReference>
<gene>
    <name evidence="4" type="ORF">DC20_00195</name>
</gene>
<evidence type="ECO:0000313" key="4">
    <source>
        <dbReference type="EMBL" id="ALI97698.1"/>
    </source>
</evidence>
<proteinExistence type="predicted"/>
<evidence type="ECO:0000256" key="1">
    <source>
        <dbReference type="ARBA" id="ARBA00022723"/>
    </source>
</evidence>
<dbReference type="AlphaFoldDB" id="A0A0P0CRH2"/>
<evidence type="ECO:0000256" key="2">
    <source>
        <dbReference type="SAM" id="SignalP"/>
    </source>
</evidence>
<reference evidence="4 5" key="1">
    <citation type="submission" date="2015-08" db="EMBL/GenBank/DDBJ databases">
        <title>Complete genome sequence of Rufibacter tibetensis strain 1351t, a radiation-resistant bacterium from tibet plateau.</title>
        <authorList>
            <person name="Dai J."/>
        </authorList>
    </citation>
    <scope>NUCLEOTIDE SEQUENCE [LARGE SCALE GENOMIC DNA]</scope>
    <source>
        <strain evidence="4 5">1351</strain>
    </source>
</reference>
<dbReference type="InterPro" id="IPR014710">
    <property type="entry name" value="RmlC-like_jellyroll"/>
</dbReference>
<dbReference type="Proteomes" id="UP000061382">
    <property type="component" value="Chromosome"/>
</dbReference>
<dbReference type="InterPro" id="IPR013096">
    <property type="entry name" value="Cupin_2"/>
</dbReference>
<dbReference type="PANTHER" id="PTHR35848:SF6">
    <property type="entry name" value="CUPIN TYPE-2 DOMAIN-CONTAINING PROTEIN"/>
    <property type="match status" value="1"/>
</dbReference>
<dbReference type="PATRIC" id="fig|512763.3.peg.40"/>
<dbReference type="OrthoDB" id="9797047at2"/>
<organism evidence="4 5">
    <name type="scientific">Rufibacter tibetensis</name>
    <dbReference type="NCBI Taxonomy" id="512763"/>
    <lineage>
        <taxon>Bacteria</taxon>
        <taxon>Pseudomonadati</taxon>
        <taxon>Bacteroidota</taxon>
        <taxon>Cytophagia</taxon>
        <taxon>Cytophagales</taxon>
        <taxon>Hymenobacteraceae</taxon>
        <taxon>Rufibacter</taxon>
    </lineage>
</organism>
<accession>A0A0P0CRH2</accession>
<dbReference type="SUPFAM" id="SSF51182">
    <property type="entry name" value="RmlC-like cupins"/>
    <property type="match status" value="1"/>
</dbReference>
<dbReference type="EMBL" id="CP012643">
    <property type="protein sequence ID" value="ALI97698.1"/>
    <property type="molecule type" value="Genomic_DNA"/>
</dbReference>
<feature type="domain" description="Cupin type-2" evidence="3">
    <location>
        <begin position="75"/>
        <end position="141"/>
    </location>
</feature>
<protein>
    <submittedName>
        <fullName evidence="4">Cupin</fullName>
    </submittedName>
</protein>
<feature type="signal peptide" evidence="2">
    <location>
        <begin position="1"/>
        <end position="23"/>
    </location>
</feature>
<dbReference type="PANTHER" id="PTHR35848">
    <property type="entry name" value="OXALATE-BINDING PROTEIN"/>
    <property type="match status" value="1"/>
</dbReference>
<sequence>MGYRYLLSFFLVLLLTSDTSLLAQEKATEQKGYVLEQDAQVAKKQPGPHNGGGETVAYSFFEGVPDFKTAFRKRVLKPGASIGYHLQKEDEVYYILSGTGQMQMNGKTFPVKPGDAILTRPGSSHGLTPDKDTELTLLIVYEKK</sequence>
<keyword evidence="2" id="KW-0732">Signal</keyword>
<evidence type="ECO:0000313" key="5">
    <source>
        <dbReference type="Proteomes" id="UP000061382"/>
    </source>
</evidence>
<dbReference type="GO" id="GO:0046872">
    <property type="term" value="F:metal ion binding"/>
    <property type="evidence" value="ECO:0007669"/>
    <property type="project" value="UniProtKB-KW"/>
</dbReference>